<dbReference type="EMBL" id="PDKO01000004">
    <property type="protein sequence ID" value="RXJ63382.1"/>
    <property type="molecule type" value="Genomic_DNA"/>
</dbReference>
<keyword evidence="1" id="KW-1277">Toxin-antitoxin system</keyword>
<dbReference type="SUPFAM" id="SSF143011">
    <property type="entry name" value="RelE-like"/>
    <property type="match status" value="1"/>
</dbReference>
<dbReference type="PANTHER" id="PTHR38813">
    <property type="match status" value="1"/>
</dbReference>
<dbReference type="AlphaFoldDB" id="A0A4Q0Y0B7"/>
<reference evidence="2 3" key="1">
    <citation type="submission" date="2017-10" db="EMBL/GenBank/DDBJ databases">
        <title>Genomics of the genus Arcobacter.</title>
        <authorList>
            <person name="Perez-Cataluna A."/>
            <person name="Figueras M.J."/>
        </authorList>
    </citation>
    <scope>NUCLEOTIDE SEQUENCE [LARGE SCALE GENOMIC DNA]</scope>
    <source>
        <strain evidence="2 3">DSM 24636</strain>
    </source>
</reference>
<dbReference type="OrthoDB" id="9797723at2"/>
<comment type="caution">
    <text evidence="2">The sequence shown here is derived from an EMBL/GenBank/DDBJ whole genome shotgun (WGS) entry which is preliminary data.</text>
</comment>
<name>A0A4Q0Y0B7_9BACT</name>
<gene>
    <name evidence="2" type="ORF">CRV06_06820</name>
</gene>
<organism evidence="2 3">
    <name type="scientific">Halarcobacter anaerophilus</name>
    <dbReference type="NCBI Taxonomy" id="877500"/>
    <lineage>
        <taxon>Bacteria</taxon>
        <taxon>Pseudomonadati</taxon>
        <taxon>Campylobacterota</taxon>
        <taxon>Epsilonproteobacteria</taxon>
        <taxon>Campylobacterales</taxon>
        <taxon>Arcobacteraceae</taxon>
        <taxon>Halarcobacter</taxon>
    </lineage>
</organism>
<sequence length="79" mass="9487">MIISYSKTFEKKFSRYDKKLQEKIFQAIQNLPDGDVKKLTGNDIPPIYRMRVSKYRILFHMNEEEIKILKVDSRGDVYK</sequence>
<evidence type="ECO:0000313" key="3">
    <source>
        <dbReference type="Proteomes" id="UP000290191"/>
    </source>
</evidence>
<dbReference type="Proteomes" id="UP000290191">
    <property type="component" value="Unassembled WGS sequence"/>
</dbReference>
<dbReference type="RefSeq" id="WP_129081880.1">
    <property type="nucleotide sequence ID" value="NZ_CP041070.1"/>
</dbReference>
<dbReference type="InterPro" id="IPR035093">
    <property type="entry name" value="RelE/ParE_toxin_dom_sf"/>
</dbReference>
<dbReference type="PANTHER" id="PTHR38813:SF1">
    <property type="entry name" value="TOXIN RELE1-RELATED"/>
    <property type="match status" value="1"/>
</dbReference>
<dbReference type="Pfam" id="PF05016">
    <property type="entry name" value="ParE_toxin"/>
    <property type="match status" value="1"/>
</dbReference>
<evidence type="ECO:0008006" key="4">
    <source>
        <dbReference type="Google" id="ProtNLM"/>
    </source>
</evidence>
<protein>
    <recommendedName>
        <fullName evidence="4">Plasmid stabilization protein</fullName>
    </recommendedName>
</protein>
<proteinExistence type="predicted"/>
<dbReference type="InterPro" id="IPR007712">
    <property type="entry name" value="RelE/ParE_toxin"/>
</dbReference>
<evidence type="ECO:0000256" key="1">
    <source>
        <dbReference type="ARBA" id="ARBA00022649"/>
    </source>
</evidence>
<keyword evidence="3" id="KW-1185">Reference proteome</keyword>
<dbReference type="InterPro" id="IPR052747">
    <property type="entry name" value="TA_system_RelE_toxin"/>
</dbReference>
<dbReference type="Gene3D" id="3.30.2310.20">
    <property type="entry name" value="RelE-like"/>
    <property type="match status" value="1"/>
</dbReference>
<evidence type="ECO:0000313" key="2">
    <source>
        <dbReference type="EMBL" id="RXJ63382.1"/>
    </source>
</evidence>
<accession>A0A4Q0Y0B7</accession>